<gene>
    <name evidence="3" type="ORF">FME95_10210</name>
</gene>
<dbReference type="InterPro" id="IPR033399">
    <property type="entry name" value="TP_0789-like"/>
</dbReference>
<evidence type="ECO:0000259" key="2">
    <source>
        <dbReference type="Pfam" id="PF17131"/>
    </source>
</evidence>
<evidence type="ECO:0000313" key="4">
    <source>
        <dbReference type="Proteomes" id="UP000321764"/>
    </source>
</evidence>
<feature type="chain" id="PRO_5022881920" evidence="1">
    <location>
        <begin position="21"/>
        <end position="259"/>
    </location>
</feature>
<reference evidence="3 4" key="1">
    <citation type="submission" date="2019-07" db="EMBL/GenBank/DDBJ databases">
        <title>Reinekea sp. strain SSH23 genome sequencing and assembly.</title>
        <authorList>
            <person name="Kim I."/>
        </authorList>
    </citation>
    <scope>NUCLEOTIDE SEQUENCE [LARGE SCALE GENOMIC DNA]</scope>
    <source>
        <strain evidence="3 4">SSH23</strain>
    </source>
</reference>
<dbReference type="Proteomes" id="UP000321764">
    <property type="component" value="Unassembled WGS sequence"/>
</dbReference>
<feature type="signal peptide" evidence="1">
    <location>
        <begin position="1"/>
        <end position="20"/>
    </location>
</feature>
<dbReference type="Gene3D" id="2.50.20.10">
    <property type="entry name" value="Lipoprotein localisation LolA/LolB/LppX"/>
    <property type="match status" value="1"/>
</dbReference>
<accession>A0A5C8ZA98</accession>
<dbReference type="AlphaFoldDB" id="A0A5C8ZA98"/>
<keyword evidence="1" id="KW-0732">Signal</keyword>
<comment type="caution">
    <text evidence="3">The sequence shown here is derived from an EMBL/GenBank/DDBJ whole genome shotgun (WGS) entry which is preliminary data.</text>
</comment>
<dbReference type="OrthoDB" id="9803781at2"/>
<dbReference type="Pfam" id="PF17131">
    <property type="entry name" value="LolA_like"/>
    <property type="match status" value="1"/>
</dbReference>
<keyword evidence="4" id="KW-1185">Reference proteome</keyword>
<organism evidence="3 4">
    <name type="scientific">Reinekea thalattae</name>
    <dbReference type="NCBI Taxonomy" id="2593301"/>
    <lineage>
        <taxon>Bacteria</taxon>
        <taxon>Pseudomonadati</taxon>
        <taxon>Pseudomonadota</taxon>
        <taxon>Gammaproteobacteria</taxon>
        <taxon>Oceanospirillales</taxon>
        <taxon>Saccharospirillaceae</taxon>
        <taxon>Reinekea</taxon>
    </lineage>
</organism>
<dbReference type="CDD" id="cd16329">
    <property type="entry name" value="LolA_like"/>
    <property type="match status" value="1"/>
</dbReference>
<keyword evidence="3" id="KW-0449">Lipoprotein</keyword>
<sequence>MKKFILILGLAIFPFSPAYSDVGVDEVMNNFAEVIRFPMLSGTFNVKMIAQNGDTREVRARAYQKVMSAEQLNLLFKFEYPPTVRDTSLLIHTYFNGDPSQMWIYLPAVRRIKRVALEESGGGYFMGSDFTYADLIMRTDADYTKEIIGEKEIEGKLSYMVKDTAVNDELTQLSGYSYTINYYSKDDFFLYGRDYYDLQGDLLKTYRVKDVFKVDERIYPIHLVMHNVQSEHTSIIEVEDYSVDDIPDSYFTTRSLRSE</sequence>
<name>A0A5C8ZA98_9GAMM</name>
<dbReference type="EMBL" id="VKAD01000001">
    <property type="protein sequence ID" value="TXR54882.1"/>
    <property type="molecule type" value="Genomic_DNA"/>
</dbReference>
<feature type="domain" description="Uncharacterized protein TP-0789" evidence="2">
    <location>
        <begin position="75"/>
        <end position="257"/>
    </location>
</feature>
<proteinExistence type="predicted"/>
<protein>
    <submittedName>
        <fullName evidence="3">Outer membrane lipoprotein-sorting protein</fullName>
    </submittedName>
</protein>
<evidence type="ECO:0000256" key="1">
    <source>
        <dbReference type="SAM" id="SignalP"/>
    </source>
</evidence>
<evidence type="ECO:0000313" key="3">
    <source>
        <dbReference type="EMBL" id="TXR54882.1"/>
    </source>
</evidence>
<dbReference type="RefSeq" id="WP_147714281.1">
    <property type="nucleotide sequence ID" value="NZ_VKAD01000001.1"/>
</dbReference>